<dbReference type="OrthoDB" id="9808242at2"/>
<dbReference type="EMBL" id="CP034186">
    <property type="protein sequence ID" value="AZI45101.1"/>
    <property type="molecule type" value="Genomic_DNA"/>
</dbReference>
<organism evidence="1 2">
    <name type="scientific">Deinococcus psychrotolerans</name>
    <dbReference type="NCBI Taxonomy" id="2489213"/>
    <lineage>
        <taxon>Bacteria</taxon>
        <taxon>Thermotogati</taxon>
        <taxon>Deinococcota</taxon>
        <taxon>Deinococci</taxon>
        <taxon>Deinococcales</taxon>
        <taxon>Deinococcaceae</taxon>
        <taxon>Deinococcus</taxon>
    </lineage>
</organism>
<dbReference type="KEGG" id="dph:EHF33_19685"/>
<keyword evidence="1" id="KW-0614">Plasmid</keyword>
<proteinExistence type="predicted"/>
<dbReference type="Pfam" id="PF04255">
    <property type="entry name" value="DUF433"/>
    <property type="match status" value="1"/>
</dbReference>
<evidence type="ECO:0000313" key="2">
    <source>
        <dbReference type="Proteomes" id="UP000276417"/>
    </source>
</evidence>
<sequence length="69" mass="7820">MNVMQRSGRPCIQTMRIQVSDLIDLLGQGSSEAEILVSFFSLGRGDFHTALFYTARWIDTGKFPYLVFS</sequence>
<protein>
    <submittedName>
        <fullName evidence="1">DUF433 domain-containing protein</fullName>
    </submittedName>
</protein>
<dbReference type="Gene3D" id="1.10.10.10">
    <property type="entry name" value="Winged helix-like DNA-binding domain superfamily/Winged helix DNA-binding domain"/>
    <property type="match status" value="1"/>
</dbReference>
<dbReference type="RefSeq" id="WP_124875380.1">
    <property type="nucleotide sequence ID" value="NZ_CP034186.1"/>
</dbReference>
<accession>A0A3G8YTS6</accession>
<dbReference type="Proteomes" id="UP000276417">
    <property type="component" value="Plasmid unnamed2"/>
</dbReference>
<reference evidence="1 2" key="1">
    <citation type="submission" date="2018-11" db="EMBL/GenBank/DDBJ databases">
        <title>Deinococcus shelandsis sp. nov., isolated from South Shetland Islands soil of Antarctica.</title>
        <authorList>
            <person name="Tian J."/>
        </authorList>
    </citation>
    <scope>NUCLEOTIDE SEQUENCE [LARGE SCALE GENOMIC DNA]</scope>
    <source>
        <strain evidence="1 2">S14-83T</strain>
        <plasmid evidence="1 2">unnamed2</plasmid>
    </source>
</reference>
<dbReference type="AlphaFoldDB" id="A0A3G8YTS6"/>
<geneLocation type="plasmid" evidence="1 2">
    <name>unnamed2</name>
</geneLocation>
<dbReference type="InterPro" id="IPR009057">
    <property type="entry name" value="Homeodomain-like_sf"/>
</dbReference>
<dbReference type="SUPFAM" id="SSF46689">
    <property type="entry name" value="Homeodomain-like"/>
    <property type="match status" value="1"/>
</dbReference>
<dbReference type="InterPro" id="IPR007367">
    <property type="entry name" value="DUF433"/>
</dbReference>
<keyword evidence="2" id="KW-1185">Reference proteome</keyword>
<name>A0A3G8YTS6_9DEIO</name>
<evidence type="ECO:0000313" key="1">
    <source>
        <dbReference type="EMBL" id="AZI45101.1"/>
    </source>
</evidence>
<dbReference type="InterPro" id="IPR036388">
    <property type="entry name" value="WH-like_DNA-bd_sf"/>
</dbReference>
<gene>
    <name evidence="1" type="ORF">EHF33_19685</name>
</gene>